<name>W4L6M2_ENTF1</name>
<accession>W4L6M2</accession>
<keyword evidence="2" id="KW-1185">Reference proteome</keyword>
<protein>
    <recommendedName>
        <fullName evidence="3">Non-haem dioxygenase N-terminal domain-containing protein</fullName>
    </recommendedName>
</protein>
<dbReference type="Proteomes" id="UP000019141">
    <property type="component" value="Unassembled WGS sequence"/>
</dbReference>
<reference evidence="1 2" key="1">
    <citation type="journal article" date="2014" name="Nature">
        <title>An environmental bacterial taxon with a large and distinct metabolic repertoire.</title>
        <authorList>
            <person name="Wilson M.C."/>
            <person name="Mori T."/>
            <person name="Ruckert C."/>
            <person name="Uria A.R."/>
            <person name="Helf M.J."/>
            <person name="Takada K."/>
            <person name="Gernert C."/>
            <person name="Steffens U.A."/>
            <person name="Heycke N."/>
            <person name="Schmitt S."/>
            <person name="Rinke C."/>
            <person name="Helfrich E.J."/>
            <person name="Brachmann A.O."/>
            <person name="Gurgui C."/>
            <person name="Wakimoto T."/>
            <person name="Kracht M."/>
            <person name="Crusemann M."/>
            <person name="Hentschel U."/>
            <person name="Abe I."/>
            <person name="Matsunaga S."/>
            <person name="Kalinowski J."/>
            <person name="Takeyama H."/>
            <person name="Piel J."/>
        </authorList>
    </citation>
    <scope>NUCLEOTIDE SEQUENCE [LARGE SCALE GENOMIC DNA]</scope>
    <source>
        <strain evidence="2">TSY1</strain>
    </source>
</reference>
<proteinExistence type="predicted"/>
<sequence>MNAVTTALANSAAPDCPIPVLDAAAFLNGEPGALEPLSVALRDAMENIGFYYLERFAKLIM</sequence>
<dbReference type="HOGENOM" id="CLU_2913813_0_0_7"/>
<dbReference type="EMBL" id="AZHW01001217">
    <property type="protein sequence ID" value="ETW93549.1"/>
    <property type="molecule type" value="Genomic_DNA"/>
</dbReference>
<evidence type="ECO:0000313" key="1">
    <source>
        <dbReference type="EMBL" id="ETW93549.1"/>
    </source>
</evidence>
<gene>
    <name evidence="1" type="ORF">ETSY1_38695</name>
</gene>
<organism evidence="1 2">
    <name type="scientific">Entotheonella factor</name>
    <dbReference type="NCBI Taxonomy" id="1429438"/>
    <lineage>
        <taxon>Bacteria</taxon>
        <taxon>Pseudomonadati</taxon>
        <taxon>Nitrospinota/Tectimicrobiota group</taxon>
        <taxon>Candidatus Tectimicrobiota</taxon>
        <taxon>Candidatus Entotheonellia</taxon>
        <taxon>Candidatus Entotheonellales</taxon>
        <taxon>Candidatus Entotheonellaceae</taxon>
        <taxon>Candidatus Entotheonella</taxon>
    </lineage>
</organism>
<evidence type="ECO:0000313" key="2">
    <source>
        <dbReference type="Proteomes" id="UP000019141"/>
    </source>
</evidence>
<comment type="caution">
    <text evidence="1">The sequence shown here is derived from an EMBL/GenBank/DDBJ whole genome shotgun (WGS) entry which is preliminary data.</text>
</comment>
<evidence type="ECO:0008006" key="3">
    <source>
        <dbReference type="Google" id="ProtNLM"/>
    </source>
</evidence>
<dbReference type="AlphaFoldDB" id="W4L6M2"/>